<evidence type="ECO:0000313" key="2">
    <source>
        <dbReference type="EMBL" id="EGG42679.1"/>
    </source>
</evidence>
<evidence type="ECO:0000256" key="1">
    <source>
        <dbReference type="SAM" id="Phobius"/>
    </source>
</evidence>
<organism evidence="2">
    <name type="scientific">Candidatus Nitrosarchaeum limnium SFB1</name>
    <dbReference type="NCBI Taxonomy" id="886738"/>
    <lineage>
        <taxon>Archaea</taxon>
        <taxon>Nitrososphaerota</taxon>
        <taxon>Nitrososphaeria</taxon>
        <taxon>Nitrosopumilales</taxon>
        <taxon>Nitrosopumilaceae</taxon>
        <taxon>Nitrosarchaeum</taxon>
    </lineage>
</organism>
<dbReference type="Proteomes" id="UP000004348">
    <property type="component" value="Chromosome"/>
</dbReference>
<keyword evidence="1" id="KW-1133">Transmembrane helix</keyword>
<reference evidence="2" key="1">
    <citation type="journal article" date="2011" name="PLoS ONE">
        <title>Genome of a low-salinity ammonia-oxidizing archaeon determined by single-cell and metagenomic analysis.</title>
        <authorList>
            <person name="Blainey P.C."/>
            <person name="Mosier A.C."/>
            <person name="Potanina A."/>
            <person name="Francis C.A."/>
            <person name="Quake S.R."/>
        </authorList>
    </citation>
    <scope>NUCLEOTIDE SEQUENCE [LARGE SCALE GENOMIC DNA]</scope>
    <source>
        <strain evidence="2">SFB1</strain>
    </source>
</reference>
<proteinExistence type="predicted"/>
<dbReference type="AlphaFoldDB" id="F3KIW8"/>
<sequence length="74" mass="8219">MEFGKSRSNAWYLLPVFVGLIGGVIAYWVLRRDDPSKAKKCLYLGIILAIVGIIINIMVVTQIPDLAPNFNVNV</sequence>
<dbReference type="HOGENOM" id="CLU_2662144_0_0_2"/>
<name>F3KIW8_9ARCH</name>
<accession>F3KIW8</accession>
<gene>
    <name evidence="2" type="ORF">Nlim_0392</name>
</gene>
<dbReference type="EMBL" id="AEGP01000025">
    <property type="protein sequence ID" value="EGG42679.1"/>
    <property type="molecule type" value="Genomic_DNA"/>
</dbReference>
<keyword evidence="1" id="KW-0812">Transmembrane</keyword>
<protein>
    <submittedName>
        <fullName evidence="2">Uncharacterized protein</fullName>
    </submittedName>
</protein>
<feature type="transmembrane region" description="Helical" evidence="1">
    <location>
        <begin position="12"/>
        <end position="30"/>
    </location>
</feature>
<dbReference type="STRING" id="886738.Nlim_0392"/>
<comment type="caution">
    <text evidence="2">The sequence shown here is derived from an EMBL/GenBank/DDBJ whole genome shotgun (WGS) entry which is preliminary data.</text>
</comment>
<feature type="transmembrane region" description="Helical" evidence="1">
    <location>
        <begin position="42"/>
        <end position="63"/>
    </location>
</feature>
<keyword evidence="1" id="KW-0472">Membrane</keyword>